<feature type="compositionally biased region" description="Polar residues" evidence="1">
    <location>
        <begin position="112"/>
        <end position="132"/>
    </location>
</feature>
<accession>A0ABQ5E0Y3</accession>
<evidence type="ECO:0000256" key="1">
    <source>
        <dbReference type="SAM" id="MobiDB-lite"/>
    </source>
</evidence>
<evidence type="ECO:0000313" key="2">
    <source>
        <dbReference type="EMBL" id="GJT45070.1"/>
    </source>
</evidence>
<sequence>MVMRLLRYKKMVLKQYALTVGLKHNLAMKFHLIKGLNLIEKPYGFIVKCTILEWVTTTTNRGLASTGLAVLSPTAVGLDSGSVATGSITVLEVIDDCMSPQCTDSSEDETEPPTTHGTRSPTSKSLTKIQSKKSAMDSSFTLGSTEEADNIKILQSCNGLLLIAVREHYDIGSREFIIYEMMKGCSVWSVRYRVDTDDFMTLLPEGWSIWSTVWSIVLGEREEDYFLVINLSGKVVQYNLISKTLYEIYDCRSNQLDDNHDDDDELLQQFKAEHNVYEFIQSFASSIPINRGLIQAIPTSLPPQPIGEATKASNLQRIPPGV</sequence>
<proteinExistence type="predicted"/>
<dbReference type="EMBL" id="BQNB010015868">
    <property type="protein sequence ID" value="GJT45070.1"/>
    <property type="molecule type" value="Genomic_DNA"/>
</dbReference>
<dbReference type="Proteomes" id="UP001151760">
    <property type="component" value="Unassembled WGS sequence"/>
</dbReference>
<evidence type="ECO:0000313" key="3">
    <source>
        <dbReference type="Proteomes" id="UP001151760"/>
    </source>
</evidence>
<reference evidence="2" key="2">
    <citation type="submission" date="2022-01" db="EMBL/GenBank/DDBJ databases">
        <authorList>
            <person name="Yamashiro T."/>
            <person name="Shiraishi A."/>
            <person name="Satake H."/>
            <person name="Nakayama K."/>
        </authorList>
    </citation>
    <scope>NUCLEOTIDE SEQUENCE</scope>
</reference>
<protein>
    <submittedName>
        <fullName evidence="2">Uncharacterized protein</fullName>
    </submittedName>
</protein>
<reference evidence="2" key="1">
    <citation type="journal article" date="2022" name="Int. J. Mol. Sci.">
        <title>Draft Genome of Tanacetum Coccineum: Genomic Comparison of Closely Related Tanacetum-Family Plants.</title>
        <authorList>
            <person name="Yamashiro T."/>
            <person name="Shiraishi A."/>
            <person name="Nakayama K."/>
            <person name="Satake H."/>
        </authorList>
    </citation>
    <scope>NUCLEOTIDE SEQUENCE</scope>
</reference>
<comment type="caution">
    <text evidence="2">The sequence shown here is derived from an EMBL/GenBank/DDBJ whole genome shotgun (WGS) entry which is preliminary data.</text>
</comment>
<gene>
    <name evidence="2" type="ORF">Tco_0953785</name>
</gene>
<name>A0ABQ5E0Y3_9ASTR</name>
<keyword evidence="3" id="KW-1185">Reference proteome</keyword>
<feature type="region of interest" description="Disordered" evidence="1">
    <location>
        <begin position="100"/>
        <end position="132"/>
    </location>
</feature>
<organism evidence="2 3">
    <name type="scientific">Tanacetum coccineum</name>
    <dbReference type="NCBI Taxonomy" id="301880"/>
    <lineage>
        <taxon>Eukaryota</taxon>
        <taxon>Viridiplantae</taxon>
        <taxon>Streptophyta</taxon>
        <taxon>Embryophyta</taxon>
        <taxon>Tracheophyta</taxon>
        <taxon>Spermatophyta</taxon>
        <taxon>Magnoliopsida</taxon>
        <taxon>eudicotyledons</taxon>
        <taxon>Gunneridae</taxon>
        <taxon>Pentapetalae</taxon>
        <taxon>asterids</taxon>
        <taxon>campanulids</taxon>
        <taxon>Asterales</taxon>
        <taxon>Asteraceae</taxon>
        <taxon>Asteroideae</taxon>
        <taxon>Anthemideae</taxon>
        <taxon>Anthemidinae</taxon>
        <taxon>Tanacetum</taxon>
    </lineage>
</organism>